<dbReference type="AlphaFoldDB" id="A0A811S893"/>
<feature type="domain" description="Transposase-associated" evidence="2">
    <location>
        <begin position="60"/>
        <end position="132"/>
    </location>
</feature>
<evidence type="ECO:0000313" key="3">
    <source>
        <dbReference type="EMBL" id="CAD6338464.1"/>
    </source>
</evidence>
<accession>A0A811S893</accession>
<feature type="region of interest" description="Disordered" evidence="1">
    <location>
        <begin position="1"/>
        <end position="24"/>
    </location>
</feature>
<feature type="compositionally biased region" description="Basic and acidic residues" evidence="1">
    <location>
        <begin position="1"/>
        <end position="13"/>
    </location>
</feature>
<evidence type="ECO:0000256" key="1">
    <source>
        <dbReference type="SAM" id="MobiDB-lite"/>
    </source>
</evidence>
<comment type="caution">
    <text evidence="3">The sequence shown here is derived from an EMBL/GenBank/DDBJ whole genome shotgun (WGS) entry which is preliminary data.</text>
</comment>
<evidence type="ECO:0000313" key="4">
    <source>
        <dbReference type="Proteomes" id="UP000604825"/>
    </source>
</evidence>
<gene>
    <name evidence="3" type="ORF">NCGR_LOCUS62562</name>
</gene>
<reference evidence="3" key="1">
    <citation type="submission" date="2020-10" db="EMBL/GenBank/DDBJ databases">
        <authorList>
            <person name="Han B."/>
            <person name="Lu T."/>
            <person name="Zhao Q."/>
            <person name="Huang X."/>
            <person name="Zhao Y."/>
        </authorList>
    </citation>
    <scope>NUCLEOTIDE SEQUENCE</scope>
</reference>
<sequence>MSADHGAADDGPHPVRKTMATTEQRATESFADVKDMAVGDGGTYLSVRDVNREGGRKMDRRWIHGALFTPQYICGVRSFMNFVKERFSESEKILCPCESCLNYKSLEQNEVERHLLLNGMSSTYTRWIDHGEDRNIHVLEELEVVEDANVDSYVPEHTNDGCGLEEMLGDFVRSEQHRNEARPEDGNEGAASHFKQLIEDAKQQTCAVDTGRRPEVSEILPDMPLNRVDEAGLLVDAAEVARLRKENESKTTSEDEGDEVEDDTLMEYLSEEEAVPVEVDSDDE</sequence>
<dbReference type="Proteomes" id="UP000604825">
    <property type="component" value="Unassembled WGS sequence"/>
</dbReference>
<dbReference type="EMBL" id="CAJGYO010000019">
    <property type="protein sequence ID" value="CAD6338464.1"/>
    <property type="molecule type" value="Genomic_DNA"/>
</dbReference>
<dbReference type="OrthoDB" id="629391at2759"/>
<protein>
    <recommendedName>
        <fullName evidence="2">Transposase-associated domain-containing protein</fullName>
    </recommendedName>
</protein>
<dbReference type="InterPro" id="IPR029480">
    <property type="entry name" value="Transpos_assoc"/>
</dbReference>
<dbReference type="Pfam" id="PF13963">
    <property type="entry name" value="Transpos_assoc"/>
    <property type="match status" value="1"/>
</dbReference>
<organism evidence="3 4">
    <name type="scientific">Miscanthus lutarioriparius</name>
    <dbReference type="NCBI Taxonomy" id="422564"/>
    <lineage>
        <taxon>Eukaryota</taxon>
        <taxon>Viridiplantae</taxon>
        <taxon>Streptophyta</taxon>
        <taxon>Embryophyta</taxon>
        <taxon>Tracheophyta</taxon>
        <taxon>Spermatophyta</taxon>
        <taxon>Magnoliopsida</taxon>
        <taxon>Liliopsida</taxon>
        <taxon>Poales</taxon>
        <taxon>Poaceae</taxon>
        <taxon>PACMAD clade</taxon>
        <taxon>Panicoideae</taxon>
        <taxon>Andropogonodae</taxon>
        <taxon>Andropogoneae</taxon>
        <taxon>Saccharinae</taxon>
        <taxon>Miscanthus</taxon>
    </lineage>
</organism>
<name>A0A811S893_9POAL</name>
<keyword evidence="4" id="KW-1185">Reference proteome</keyword>
<evidence type="ECO:0000259" key="2">
    <source>
        <dbReference type="Pfam" id="PF13963"/>
    </source>
</evidence>
<proteinExistence type="predicted"/>